<evidence type="ECO:0000256" key="1">
    <source>
        <dbReference type="ARBA" id="ARBA00022553"/>
    </source>
</evidence>
<dbReference type="SUPFAM" id="SSF52172">
    <property type="entry name" value="CheY-like"/>
    <property type="match status" value="1"/>
</dbReference>
<dbReference type="SMART" id="SM00448">
    <property type="entry name" value="REC"/>
    <property type="match status" value="1"/>
</dbReference>
<dbReference type="GO" id="GO:0032993">
    <property type="term" value="C:protein-DNA complex"/>
    <property type="evidence" value="ECO:0007669"/>
    <property type="project" value="TreeGrafter"/>
</dbReference>
<keyword evidence="2" id="KW-0902">Two-component regulatory system</keyword>
<proteinExistence type="predicted"/>
<gene>
    <name evidence="8" type="ORF">GRI44_02455</name>
</gene>
<evidence type="ECO:0000256" key="6">
    <source>
        <dbReference type="PROSITE-ProRule" id="PRU00169"/>
    </source>
</evidence>
<evidence type="ECO:0000259" key="7">
    <source>
        <dbReference type="PROSITE" id="PS50110"/>
    </source>
</evidence>
<organism evidence="8 9">
    <name type="scientific">Allopontixanthobacter confluentis</name>
    <dbReference type="NCBI Taxonomy" id="1849021"/>
    <lineage>
        <taxon>Bacteria</taxon>
        <taxon>Pseudomonadati</taxon>
        <taxon>Pseudomonadota</taxon>
        <taxon>Alphaproteobacteria</taxon>
        <taxon>Sphingomonadales</taxon>
        <taxon>Erythrobacteraceae</taxon>
        <taxon>Allopontixanthobacter</taxon>
    </lineage>
</organism>
<dbReference type="RefSeq" id="WP_160599873.1">
    <property type="nucleotide sequence ID" value="NZ_WTYU01000001.1"/>
</dbReference>
<dbReference type="GO" id="GO:0005829">
    <property type="term" value="C:cytosol"/>
    <property type="evidence" value="ECO:0007669"/>
    <property type="project" value="TreeGrafter"/>
</dbReference>
<evidence type="ECO:0000313" key="8">
    <source>
        <dbReference type="EMBL" id="MXP13615.1"/>
    </source>
</evidence>
<comment type="caution">
    <text evidence="8">The sequence shown here is derived from an EMBL/GenBank/DDBJ whole genome shotgun (WGS) entry which is preliminary data.</text>
</comment>
<evidence type="ECO:0000313" key="9">
    <source>
        <dbReference type="Proteomes" id="UP000473531"/>
    </source>
</evidence>
<dbReference type="Pfam" id="PF00072">
    <property type="entry name" value="Response_reg"/>
    <property type="match status" value="1"/>
</dbReference>
<accession>A0A6L7GDP9</accession>
<dbReference type="Gene3D" id="3.40.50.2300">
    <property type="match status" value="1"/>
</dbReference>
<evidence type="ECO:0000256" key="4">
    <source>
        <dbReference type="ARBA" id="ARBA00023125"/>
    </source>
</evidence>
<keyword evidence="4" id="KW-0238">DNA-binding</keyword>
<dbReference type="GO" id="GO:0006355">
    <property type="term" value="P:regulation of DNA-templated transcription"/>
    <property type="evidence" value="ECO:0007669"/>
    <property type="project" value="TreeGrafter"/>
</dbReference>
<dbReference type="PANTHER" id="PTHR48111:SF1">
    <property type="entry name" value="TWO-COMPONENT RESPONSE REGULATOR ORR33"/>
    <property type="match status" value="1"/>
</dbReference>
<dbReference type="GO" id="GO:0000976">
    <property type="term" value="F:transcription cis-regulatory region binding"/>
    <property type="evidence" value="ECO:0007669"/>
    <property type="project" value="TreeGrafter"/>
</dbReference>
<dbReference type="Proteomes" id="UP000473531">
    <property type="component" value="Unassembled WGS sequence"/>
</dbReference>
<keyword evidence="3" id="KW-0805">Transcription regulation</keyword>
<dbReference type="CDD" id="cd17574">
    <property type="entry name" value="REC_OmpR"/>
    <property type="match status" value="1"/>
</dbReference>
<feature type="domain" description="Response regulatory" evidence="7">
    <location>
        <begin position="3"/>
        <end position="119"/>
    </location>
</feature>
<dbReference type="InterPro" id="IPR011006">
    <property type="entry name" value="CheY-like_superfamily"/>
</dbReference>
<dbReference type="PROSITE" id="PS50110">
    <property type="entry name" value="RESPONSE_REGULATORY"/>
    <property type="match status" value="1"/>
</dbReference>
<name>A0A6L7GDP9_9SPHN</name>
<dbReference type="AlphaFoldDB" id="A0A6L7GDP9"/>
<keyword evidence="9" id="KW-1185">Reference proteome</keyword>
<evidence type="ECO:0000256" key="3">
    <source>
        <dbReference type="ARBA" id="ARBA00023015"/>
    </source>
</evidence>
<dbReference type="OrthoDB" id="9786548at2"/>
<evidence type="ECO:0000256" key="2">
    <source>
        <dbReference type="ARBA" id="ARBA00023012"/>
    </source>
</evidence>
<dbReference type="InterPro" id="IPR001789">
    <property type="entry name" value="Sig_transdc_resp-reg_receiver"/>
</dbReference>
<evidence type="ECO:0000256" key="5">
    <source>
        <dbReference type="ARBA" id="ARBA00023163"/>
    </source>
</evidence>
<dbReference type="GO" id="GO:0000156">
    <property type="term" value="F:phosphorelay response regulator activity"/>
    <property type="evidence" value="ECO:0007669"/>
    <property type="project" value="TreeGrafter"/>
</dbReference>
<keyword evidence="5" id="KW-0804">Transcription</keyword>
<dbReference type="EMBL" id="WTYU01000001">
    <property type="protein sequence ID" value="MXP13615.1"/>
    <property type="molecule type" value="Genomic_DNA"/>
</dbReference>
<reference evidence="8 9" key="1">
    <citation type="submission" date="2019-12" db="EMBL/GenBank/DDBJ databases">
        <title>Genomic-based taxomic classification of the family Erythrobacteraceae.</title>
        <authorList>
            <person name="Xu L."/>
        </authorList>
    </citation>
    <scope>NUCLEOTIDE SEQUENCE [LARGE SCALE GENOMIC DNA]</scope>
    <source>
        <strain evidence="8 9">KCTC 52259</strain>
    </source>
</reference>
<feature type="modified residue" description="4-aspartylphosphate" evidence="6">
    <location>
        <position position="52"/>
    </location>
</feature>
<keyword evidence="1 6" id="KW-0597">Phosphoprotein</keyword>
<dbReference type="PANTHER" id="PTHR48111">
    <property type="entry name" value="REGULATOR OF RPOS"/>
    <property type="match status" value="1"/>
</dbReference>
<sequence length="130" mass="13927">MANILIADDDDILVDMIAHRLRSAGHTVTAAADGEEALQMVGHAKPDLIVLDSMMPVLSGMEVLTALSQQSDMVNIPVLFLSARKGENDIVSALAAGASDYLTKPFIPQELLTRITVQLKRRGGFAEPSN</sequence>
<protein>
    <submittedName>
        <fullName evidence="8">Response regulator</fullName>
    </submittedName>
</protein>
<dbReference type="InterPro" id="IPR039420">
    <property type="entry name" value="WalR-like"/>
</dbReference>